<dbReference type="WBParaSite" id="OFLC_0000995501-mRNA-1">
    <property type="protein sequence ID" value="OFLC_0000995501-mRNA-1"/>
    <property type="gene ID" value="OFLC_0000995501"/>
</dbReference>
<organism evidence="3">
    <name type="scientific">Onchocerca flexuosa</name>
    <dbReference type="NCBI Taxonomy" id="387005"/>
    <lineage>
        <taxon>Eukaryota</taxon>
        <taxon>Metazoa</taxon>
        <taxon>Ecdysozoa</taxon>
        <taxon>Nematoda</taxon>
        <taxon>Chromadorea</taxon>
        <taxon>Rhabditida</taxon>
        <taxon>Spirurina</taxon>
        <taxon>Spiruromorpha</taxon>
        <taxon>Filarioidea</taxon>
        <taxon>Onchocercidae</taxon>
        <taxon>Onchocerca</taxon>
    </lineage>
</organism>
<accession>A0A183HR44</accession>
<reference evidence="3" key="1">
    <citation type="submission" date="2016-06" db="UniProtKB">
        <authorList>
            <consortium name="WormBaseParasite"/>
        </authorList>
    </citation>
    <scope>IDENTIFICATION</scope>
</reference>
<protein>
    <submittedName>
        <fullName evidence="3">Transposase</fullName>
    </submittedName>
</protein>
<gene>
    <name evidence="1" type="ORF">OFLC_LOCUS9957</name>
</gene>
<reference evidence="1 2" key="2">
    <citation type="submission" date="2018-11" db="EMBL/GenBank/DDBJ databases">
        <authorList>
            <consortium name="Pathogen Informatics"/>
        </authorList>
    </citation>
    <scope>NUCLEOTIDE SEQUENCE [LARGE SCALE GENOMIC DNA]</scope>
</reference>
<name>A0A183HR44_9BILA</name>
<proteinExistence type="predicted"/>
<dbReference type="EMBL" id="UZAJ01012772">
    <property type="protein sequence ID" value="VDO64745.1"/>
    <property type="molecule type" value="Genomic_DNA"/>
</dbReference>
<evidence type="ECO:0000313" key="1">
    <source>
        <dbReference type="EMBL" id="VDO64745.1"/>
    </source>
</evidence>
<evidence type="ECO:0000313" key="2">
    <source>
        <dbReference type="Proteomes" id="UP000267606"/>
    </source>
</evidence>
<sequence length="30" mass="3580">MDAIRKRKGLLTDELIVINAEKQRTLKRNR</sequence>
<keyword evidence="2" id="KW-1185">Reference proteome</keyword>
<dbReference type="Proteomes" id="UP000267606">
    <property type="component" value="Unassembled WGS sequence"/>
</dbReference>
<evidence type="ECO:0000313" key="3">
    <source>
        <dbReference type="WBParaSite" id="OFLC_0000995501-mRNA-1"/>
    </source>
</evidence>
<dbReference type="AlphaFoldDB" id="A0A183HR44"/>